<sequence>MDERDKTIQSLKERDKKLRESIEQLTYRHEKKLSHAKSGLHDIRVKLTALKWTVQLLSDNLDADNAEHKNQLAAAKHATADLVRMVEDLGRTLEDPA</sequence>
<accession>A0A2H0DWD3</accession>
<dbReference type="EMBL" id="PCTS01000038">
    <property type="protein sequence ID" value="PIP86301.1"/>
    <property type="molecule type" value="Genomic_DNA"/>
</dbReference>
<proteinExistence type="predicted"/>
<gene>
    <name evidence="1" type="ORF">COW82_02785</name>
</gene>
<dbReference type="InterPro" id="IPR036097">
    <property type="entry name" value="HisK_dim/P_sf"/>
</dbReference>
<evidence type="ECO:0000313" key="2">
    <source>
        <dbReference type="Proteomes" id="UP000231276"/>
    </source>
</evidence>
<reference evidence="1 2" key="1">
    <citation type="submission" date="2017-09" db="EMBL/GenBank/DDBJ databases">
        <title>Depth-based differentiation of microbial function through sediment-hosted aquifers and enrichment of novel symbionts in the deep terrestrial subsurface.</title>
        <authorList>
            <person name="Probst A.J."/>
            <person name="Ladd B."/>
            <person name="Jarett J.K."/>
            <person name="Geller-Mcgrath D.E."/>
            <person name="Sieber C.M."/>
            <person name="Emerson J.B."/>
            <person name="Anantharaman K."/>
            <person name="Thomas B.C."/>
            <person name="Malmstrom R."/>
            <person name="Stieglmeier M."/>
            <person name="Klingl A."/>
            <person name="Woyke T."/>
            <person name="Ryan C.M."/>
            <person name="Banfield J.F."/>
        </authorList>
    </citation>
    <scope>NUCLEOTIDE SEQUENCE [LARGE SCALE GENOMIC DNA]</scope>
    <source>
        <strain evidence="1">CG22_combo_CG10-13_8_21_14_all_43_18</strain>
    </source>
</reference>
<dbReference type="SUPFAM" id="SSF47384">
    <property type="entry name" value="Homodimeric domain of signal transducing histidine kinase"/>
    <property type="match status" value="1"/>
</dbReference>
<dbReference type="GO" id="GO:0000155">
    <property type="term" value="F:phosphorelay sensor kinase activity"/>
    <property type="evidence" value="ECO:0007669"/>
    <property type="project" value="InterPro"/>
</dbReference>
<evidence type="ECO:0000313" key="1">
    <source>
        <dbReference type="EMBL" id="PIP86301.1"/>
    </source>
</evidence>
<name>A0A2H0DWD3_9BACT</name>
<protein>
    <submittedName>
        <fullName evidence="1">Uncharacterized protein</fullName>
    </submittedName>
</protein>
<organism evidence="1 2">
    <name type="scientific">Candidatus Campbellbacteria bacterium CG22_combo_CG10-13_8_21_14_all_43_18</name>
    <dbReference type="NCBI Taxonomy" id="1974530"/>
    <lineage>
        <taxon>Bacteria</taxon>
        <taxon>Candidatus Campbelliibacteriota</taxon>
    </lineage>
</organism>
<dbReference type="AlphaFoldDB" id="A0A2H0DWD3"/>
<dbReference type="Gene3D" id="1.10.287.130">
    <property type="match status" value="1"/>
</dbReference>
<comment type="caution">
    <text evidence="1">The sequence shown here is derived from an EMBL/GenBank/DDBJ whole genome shotgun (WGS) entry which is preliminary data.</text>
</comment>
<dbReference type="Proteomes" id="UP000231276">
    <property type="component" value="Unassembled WGS sequence"/>
</dbReference>